<reference evidence="12" key="1">
    <citation type="submission" date="2013-11" db="EMBL/GenBank/DDBJ databases">
        <authorList>
            <person name="Aslett M."/>
        </authorList>
    </citation>
    <scope>NUCLEOTIDE SEQUENCE [LARGE SCALE GENOMIC DNA]</scope>
    <source>
        <strain evidence="12">Edinburgh</strain>
    </source>
</reference>
<dbReference type="GO" id="GO:0005743">
    <property type="term" value="C:mitochondrial inner membrane"/>
    <property type="evidence" value="ECO:0007669"/>
    <property type="project" value="UniProtKB-SubCell"/>
</dbReference>
<evidence type="ECO:0000256" key="7">
    <source>
        <dbReference type="ARBA" id="ARBA00022989"/>
    </source>
</evidence>
<evidence type="ECO:0000313" key="13">
    <source>
        <dbReference type="WBParaSite" id="TMUE_0000000014.1"/>
    </source>
</evidence>
<proteinExistence type="inferred from homology"/>
<sequence>MMKSTDVEEGKATFNQNAESYVAKYLLSCGAATVAETATYPLDLLKTRLQLQVEHESKGHPKKAGAIVLFSRIATKEGPLGLWQGVTPAILRHYIYTGFRVVIYEECRERVFGRDADGTFPLGKAMLTGVLSGALAQFVASPADLVKVLMQAEGRRKLDGLPPRVENVRHAFKVVWSEGGVPALWRGWSPSCQRAALVNMSDMATYDTVKHLLLKHTDMADNYVTHALSSACSGLAAALTSTPMDVVKTRMMNQAMRPSRAGDQAYPSPQPYYKSTVDCLRRTVRNESFLALYKGFWPIWARMAPWSLTFWVSYERIRWLTGASSF</sequence>
<keyword evidence="3 11" id="KW-0813">Transport</keyword>
<feature type="repeat" description="Solcar" evidence="10">
    <location>
        <begin position="19"/>
        <end position="110"/>
    </location>
</feature>
<keyword evidence="9 10" id="KW-0472">Membrane</keyword>
<keyword evidence="4 10" id="KW-0812">Transmembrane</keyword>
<evidence type="ECO:0000256" key="6">
    <source>
        <dbReference type="ARBA" id="ARBA00022792"/>
    </source>
</evidence>
<evidence type="ECO:0000256" key="9">
    <source>
        <dbReference type="ARBA" id="ARBA00023136"/>
    </source>
</evidence>
<evidence type="ECO:0000313" key="12">
    <source>
        <dbReference type="Proteomes" id="UP000046395"/>
    </source>
</evidence>
<evidence type="ECO:0000256" key="3">
    <source>
        <dbReference type="ARBA" id="ARBA00022448"/>
    </source>
</evidence>
<evidence type="ECO:0000256" key="8">
    <source>
        <dbReference type="ARBA" id="ARBA00023128"/>
    </source>
</evidence>
<accession>A0A5S6QJT1</accession>
<feature type="repeat" description="Solcar" evidence="10">
    <location>
        <begin position="120"/>
        <end position="212"/>
    </location>
</feature>
<keyword evidence="5" id="KW-0677">Repeat</keyword>
<keyword evidence="7" id="KW-1133">Transmembrane helix</keyword>
<dbReference type="AlphaFoldDB" id="A0A5S6QJT1"/>
<organism evidence="12 14">
    <name type="scientific">Trichuris muris</name>
    <name type="common">Mouse whipworm</name>
    <dbReference type="NCBI Taxonomy" id="70415"/>
    <lineage>
        <taxon>Eukaryota</taxon>
        <taxon>Metazoa</taxon>
        <taxon>Ecdysozoa</taxon>
        <taxon>Nematoda</taxon>
        <taxon>Enoplea</taxon>
        <taxon>Dorylaimia</taxon>
        <taxon>Trichinellida</taxon>
        <taxon>Trichuridae</taxon>
        <taxon>Trichuris</taxon>
    </lineage>
</organism>
<dbReference type="STRING" id="70415.A0A5S6QJT1"/>
<keyword evidence="12" id="KW-1185">Reference proteome</keyword>
<dbReference type="FunFam" id="1.50.40.10:FF:000062">
    <property type="entry name" value="mitochondrial uncoupling protein 3"/>
    <property type="match status" value="1"/>
</dbReference>
<protein>
    <submittedName>
        <fullName evidence="13 14">Mitochondrial uncoupling protein 4</fullName>
    </submittedName>
</protein>
<reference evidence="12" key="2">
    <citation type="submission" date="2014-03" db="EMBL/GenBank/DDBJ databases">
        <title>The whipworm genome and dual-species transcriptomics of an intimate host-pathogen interaction.</title>
        <authorList>
            <person name="Foth B.J."/>
            <person name="Tsai I.J."/>
            <person name="Reid A.J."/>
            <person name="Bancroft A.J."/>
            <person name="Nichol S."/>
            <person name="Tracey A."/>
            <person name="Holroyd N."/>
            <person name="Cotton J.A."/>
            <person name="Stanley E.J."/>
            <person name="Zarowiecki M."/>
            <person name="Liu J.Z."/>
            <person name="Huckvale T."/>
            <person name="Cooper P.J."/>
            <person name="Grencis R.K."/>
            <person name="Berriman M."/>
        </authorList>
    </citation>
    <scope>NUCLEOTIDE SEQUENCE [LARGE SCALE GENOMIC DNA]</scope>
    <source>
        <strain evidence="12">Edinburgh</strain>
    </source>
</reference>
<dbReference type="InterPro" id="IPR050391">
    <property type="entry name" value="Mito_Metabolite_Transporter"/>
</dbReference>
<keyword evidence="8" id="KW-0496">Mitochondrion</keyword>
<dbReference type="InterPro" id="IPR023395">
    <property type="entry name" value="MCP_dom_sf"/>
</dbReference>
<keyword evidence="6" id="KW-0999">Mitochondrion inner membrane</keyword>
<dbReference type="PROSITE" id="PS50920">
    <property type="entry name" value="SOLCAR"/>
    <property type="match status" value="3"/>
</dbReference>
<comment type="similarity">
    <text evidence="2 11">Belongs to the mitochondrial carrier (TC 2.A.29) family.</text>
</comment>
<evidence type="ECO:0000256" key="2">
    <source>
        <dbReference type="ARBA" id="ARBA00006375"/>
    </source>
</evidence>
<evidence type="ECO:0000256" key="1">
    <source>
        <dbReference type="ARBA" id="ARBA00004448"/>
    </source>
</evidence>
<dbReference type="GO" id="GO:0055085">
    <property type="term" value="P:transmembrane transport"/>
    <property type="evidence" value="ECO:0007669"/>
    <property type="project" value="InterPro"/>
</dbReference>
<dbReference type="Gene3D" id="1.50.40.10">
    <property type="entry name" value="Mitochondrial carrier domain"/>
    <property type="match status" value="1"/>
</dbReference>
<dbReference type="SUPFAM" id="SSF103506">
    <property type="entry name" value="Mitochondrial carrier"/>
    <property type="match status" value="1"/>
</dbReference>
<evidence type="ECO:0000313" key="14">
    <source>
        <dbReference type="WBParaSite" id="TMUE_2000007616.1"/>
    </source>
</evidence>
<dbReference type="Proteomes" id="UP000046395">
    <property type="component" value="Unassembled WGS sequence"/>
</dbReference>
<comment type="subcellular location">
    <subcellularLocation>
        <location evidence="1">Mitochondrion inner membrane</location>
        <topology evidence="1">Multi-pass membrane protein</topology>
    </subcellularLocation>
</comment>
<evidence type="ECO:0000256" key="5">
    <source>
        <dbReference type="ARBA" id="ARBA00022737"/>
    </source>
</evidence>
<evidence type="ECO:0000256" key="4">
    <source>
        <dbReference type="ARBA" id="ARBA00022692"/>
    </source>
</evidence>
<dbReference type="Pfam" id="PF00153">
    <property type="entry name" value="Mito_carr"/>
    <property type="match status" value="3"/>
</dbReference>
<feature type="repeat" description="Solcar" evidence="10">
    <location>
        <begin position="221"/>
        <end position="320"/>
    </location>
</feature>
<evidence type="ECO:0000256" key="11">
    <source>
        <dbReference type="RuleBase" id="RU000488"/>
    </source>
</evidence>
<name>A0A5S6QJT1_TRIMR</name>
<dbReference type="InterPro" id="IPR018108">
    <property type="entry name" value="MCP_transmembrane"/>
</dbReference>
<evidence type="ECO:0000256" key="10">
    <source>
        <dbReference type="PROSITE-ProRule" id="PRU00282"/>
    </source>
</evidence>
<dbReference type="PRINTS" id="PR00926">
    <property type="entry name" value="MITOCARRIER"/>
</dbReference>
<reference evidence="13 14" key="3">
    <citation type="submission" date="2019-12" db="UniProtKB">
        <authorList>
            <consortium name="WormBaseParasite"/>
        </authorList>
    </citation>
    <scope>IDENTIFICATION</scope>
</reference>
<dbReference type="WBParaSite" id="TMUE_0000000014.1">
    <property type="protein sequence ID" value="TMUE_0000000014.1"/>
    <property type="gene ID" value="WBGene00295962"/>
</dbReference>
<dbReference type="WBParaSite" id="TMUE_2000007616.1">
    <property type="protein sequence ID" value="TMUE_2000007616.1"/>
    <property type="gene ID" value="WBGene00299948"/>
</dbReference>
<dbReference type="InterPro" id="IPR002067">
    <property type="entry name" value="MCP"/>
</dbReference>
<dbReference type="PANTHER" id="PTHR45618">
    <property type="entry name" value="MITOCHONDRIAL DICARBOXYLATE CARRIER-RELATED"/>
    <property type="match status" value="1"/>
</dbReference>